<keyword evidence="2" id="KW-0732">Signal</keyword>
<name>A0AAJ0HTS5_9PEZI</name>
<gene>
    <name evidence="3" type="ORF">B0T25DRAFT_524523</name>
</gene>
<organism evidence="3 4">
    <name type="scientific">Lasiosphaeria hispida</name>
    <dbReference type="NCBI Taxonomy" id="260671"/>
    <lineage>
        <taxon>Eukaryota</taxon>
        <taxon>Fungi</taxon>
        <taxon>Dikarya</taxon>
        <taxon>Ascomycota</taxon>
        <taxon>Pezizomycotina</taxon>
        <taxon>Sordariomycetes</taxon>
        <taxon>Sordariomycetidae</taxon>
        <taxon>Sordariales</taxon>
        <taxon>Lasiosphaeriaceae</taxon>
        <taxon>Lasiosphaeria</taxon>
    </lineage>
</organism>
<reference evidence="3" key="2">
    <citation type="submission" date="2023-06" db="EMBL/GenBank/DDBJ databases">
        <authorList>
            <consortium name="Lawrence Berkeley National Laboratory"/>
            <person name="Haridas S."/>
            <person name="Hensen N."/>
            <person name="Bonometti L."/>
            <person name="Westerberg I."/>
            <person name="Brannstrom I.O."/>
            <person name="Guillou S."/>
            <person name="Cros-Aarteil S."/>
            <person name="Calhoun S."/>
            <person name="Kuo A."/>
            <person name="Mondo S."/>
            <person name="Pangilinan J."/>
            <person name="Riley R."/>
            <person name="Labutti K."/>
            <person name="Andreopoulos B."/>
            <person name="Lipzen A."/>
            <person name="Chen C."/>
            <person name="Yanf M."/>
            <person name="Daum C."/>
            <person name="Ng V."/>
            <person name="Clum A."/>
            <person name="Steindorff A."/>
            <person name="Ohm R."/>
            <person name="Martin F."/>
            <person name="Silar P."/>
            <person name="Natvig D."/>
            <person name="Lalanne C."/>
            <person name="Gautier V."/>
            <person name="Ament-Velasquez S.L."/>
            <person name="Kruys A."/>
            <person name="Hutchinson M.I."/>
            <person name="Powell A.J."/>
            <person name="Barry K."/>
            <person name="Miller A.N."/>
            <person name="Grigoriev I.V."/>
            <person name="Debuchy R."/>
            <person name="Gladieux P."/>
            <person name="Thoren M.H."/>
            <person name="Johannesson H."/>
        </authorList>
    </citation>
    <scope>NUCLEOTIDE SEQUENCE</scope>
    <source>
        <strain evidence="3">CBS 955.72</strain>
    </source>
</reference>
<dbReference type="AlphaFoldDB" id="A0AAJ0HTS5"/>
<evidence type="ECO:0000256" key="1">
    <source>
        <dbReference type="SAM" id="MobiDB-lite"/>
    </source>
</evidence>
<sequence length="288" mass="31213">MVHEYGGSRARASPVASPYVTNGSIFLLSLSLAVSIVAEDGCLHPPSNCSVVDRDARGSGKWTAGRWQGWRMFNPVRSHAGLPSIVLGDLRSQTDSLLLTKSPRSEPAAPARVVRARDCGERYTRGYTMPTSKDRRMRQSATTCLVEQDLHYTHCAGASRGSVRSRLGGRCCSTYIPYAGPLRSSTFLPPLPTLMQGRNQRSTSSQAVACPPACLTQPFRDQESYQNRKSAASGPRVSGVDGMSSKMASRLAWGHQSAPVPSSKPPGIHPRTRAGLRQRLRNFTASSK</sequence>
<accession>A0AAJ0HTS5</accession>
<dbReference type="EMBL" id="JAUIQD010000001">
    <property type="protein sequence ID" value="KAK3362533.1"/>
    <property type="molecule type" value="Genomic_DNA"/>
</dbReference>
<keyword evidence="4" id="KW-1185">Reference proteome</keyword>
<evidence type="ECO:0000313" key="3">
    <source>
        <dbReference type="EMBL" id="KAK3362533.1"/>
    </source>
</evidence>
<evidence type="ECO:0000256" key="2">
    <source>
        <dbReference type="SAM" id="SignalP"/>
    </source>
</evidence>
<reference evidence="3" key="1">
    <citation type="journal article" date="2023" name="Mol. Phylogenet. Evol.">
        <title>Genome-scale phylogeny and comparative genomics of the fungal order Sordariales.</title>
        <authorList>
            <person name="Hensen N."/>
            <person name="Bonometti L."/>
            <person name="Westerberg I."/>
            <person name="Brannstrom I.O."/>
            <person name="Guillou S."/>
            <person name="Cros-Aarteil S."/>
            <person name="Calhoun S."/>
            <person name="Haridas S."/>
            <person name="Kuo A."/>
            <person name="Mondo S."/>
            <person name="Pangilinan J."/>
            <person name="Riley R."/>
            <person name="LaButti K."/>
            <person name="Andreopoulos B."/>
            <person name="Lipzen A."/>
            <person name="Chen C."/>
            <person name="Yan M."/>
            <person name="Daum C."/>
            <person name="Ng V."/>
            <person name="Clum A."/>
            <person name="Steindorff A."/>
            <person name="Ohm R.A."/>
            <person name="Martin F."/>
            <person name="Silar P."/>
            <person name="Natvig D.O."/>
            <person name="Lalanne C."/>
            <person name="Gautier V."/>
            <person name="Ament-Velasquez S.L."/>
            <person name="Kruys A."/>
            <person name="Hutchinson M.I."/>
            <person name="Powell A.J."/>
            <person name="Barry K."/>
            <person name="Miller A.N."/>
            <person name="Grigoriev I.V."/>
            <person name="Debuchy R."/>
            <person name="Gladieux P."/>
            <person name="Hiltunen Thoren M."/>
            <person name="Johannesson H."/>
        </authorList>
    </citation>
    <scope>NUCLEOTIDE SEQUENCE</scope>
    <source>
        <strain evidence="3">CBS 955.72</strain>
    </source>
</reference>
<feature type="chain" id="PRO_5042580572" evidence="2">
    <location>
        <begin position="39"/>
        <end position="288"/>
    </location>
</feature>
<proteinExistence type="predicted"/>
<feature type="signal peptide" evidence="2">
    <location>
        <begin position="1"/>
        <end position="38"/>
    </location>
</feature>
<feature type="compositionally biased region" description="Basic residues" evidence="1">
    <location>
        <begin position="270"/>
        <end position="280"/>
    </location>
</feature>
<dbReference type="Proteomes" id="UP001275084">
    <property type="component" value="Unassembled WGS sequence"/>
</dbReference>
<feature type="region of interest" description="Disordered" evidence="1">
    <location>
        <begin position="221"/>
        <end position="288"/>
    </location>
</feature>
<protein>
    <submittedName>
        <fullName evidence="3">Uncharacterized protein</fullName>
    </submittedName>
</protein>
<comment type="caution">
    <text evidence="3">The sequence shown here is derived from an EMBL/GenBank/DDBJ whole genome shotgun (WGS) entry which is preliminary data.</text>
</comment>
<evidence type="ECO:0000313" key="4">
    <source>
        <dbReference type="Proteomes" id="UP001275084"/>
    </source>
</evidence>